<feature type="domain" description="Rubisco LSMT substrate-binding" evidence="4">
    <location>
        <begin position="282"/>
        <end position="366"/>
    </location>
</feature>
<evidence type="ECO:0000256" key="3">
    <source>
        <dbReference type="ARBA" id="ARBA00022691"/>
    </source>
</evidence>
<dbReference type="InterPro" id="IPR050600">
    <property type="entry name" value="SETD3_SETD6_MTase"/>
</dbReference>
<dbReference type="AlphaFoldDB" id="A0A4T0KFL5"/>
<proteinExistence type="predicted"/>
<name>A0A4T0KFL5_WALIC</name>
<dbReference type="PANTHER" id="PTHR13271">
    <property type="entry name" value="UNCHARACTERIZED PUTATIVE METHYLTRANSFERASE"/>
    <property type="match status" value="1"/>
</dbReference>
<organism evidence="5 6">
    <name type="scientific">Wallemia ichthyophaga</name>
    <dbReference type="NCBI Taxonomy" id="245174"/>
    <lineage>
        <taxon>Eukaryota</taxon>
        <taxon>Fungi</taxon>
        <taxon>Dikarya</taxon>
        <taxon>Basidiomycota</taxon>
        <taxon>Wallemiomycotina</taxon>
        <taxon>Wallemiomycetes</taxon>
        <taxon>Wallemiales</taxon>
        <taxon>Wallemiaceae</taxon>
        <taxon>Wallemia</taxon>
    </lineage>
</organism>
<keyword evidence="3" id="KW-0949">S-adenosyl-L-methionine</keyword>
<comment type="caution">
    <text evidence="5">The sequence shown here is derived from an EMBL/GenBank/DDBJ whole genome shotgun (WGS) entry which is preliminary data.</text>
</comment>
<dbReference type="SUPFAM" id="SSF82199">
    <property type="entry name" value="SET domain"/>
    <property type="match status" value="1"/>
</dbReference>
<protein>
    <recommendedName>
        <fullName evidence="4">Rubisco LSMT substrate-binding domain-containing protein</fullName>
    </recommendedName>
</protein>
<keyword evidence="2" id="KW-0808">Transferase</keyword>
<dbReference type="InterPro" id="IPR015353">
    <property type="entry name" value="Rubisco_LSMT_subst-bd"/>
</dbReference>
<gene>
    <name evidence="5" type="ORF">E3P90_00553</name>
</gene>
<dbReference type="CDD" id="cd19177">
    <property type="entry name" value="SET_SETD4"/>
    <property type="match status" value="1"/>
</dbReference>
<accession>A0A4T0KFL5</accession>
<dbReference type="Pfam" id="PF09273">
    <property type="entry name" value="Rubis-subs-bind"/>
    <property type="match status" value="1"/>
</dbReference>
<evidence type="ECO:0000313" key="5">
    <source>
        <dbReference type="EMBL" id="TIB16390.1"/>
    </source>
</evidence>
<dbReference type="GO" id="GO:0016279">
    <property type="term" value="F:protein-lysine N-methyltransferase activity"/>
    <property type="evidence" value="ECO:0007669"/>
    <property type="project" value="InterPro"/>
</dbReference>
<dbReference type="InterPro" id="IPR046341">
    <property type="entry name" value="SET_dom_sf"/>
</dbReference>
<dbReference type="InterPro" id="IPR044429">
    <property type="entry name" value="SETD4_SET"/>
</dbReference>
<keyword evidence="1" id="KW-0489">Methyltransferase</keyword>
<dbReference type="Proteomes" id="UP000306954">
    <property type="component" value="Unassembled WGS sequence"/>
</dbReference>
<evidence type="ECO:0000259" key="4">
    <source>
        <dbReference type="Pfam" id="PF09273"/>
    </source>
</evidence>
<dbReference type="GO" id="GO:0032259">
    <property type="term" value="P:methylation"/>
    <property type="evidence" value="ECO:0007669"/>
    <property type="project" value="UniProtKB-KW"/>
</dbReference>
<evidence type="ECO:0000256" key="1">
    <source>
        <dbReference type="ARBA" id="ARBA00022603"/>
    </source>
</evidence>
<evidence type="ECO:0000313" key="6">
    <source>
        <dbReference type="Proteomes" id="UP000306954"/>
    </source>
</evidence>
<sequence length="400" mass="46183">MVDRFQDSLVADYGAVTALRPQFTSHGGYSLLTSTHVHPAEVFLFIPKQCLLNVESESIRQRYPRSLTSFQILSSHLTRLRMGDLECTRLESPYLDTLPADFSFHPLCWPQEKLDRLPIHVRKLVEHVSHRFESDFAAFRSHFEASKLLIQKHTQPIAEVFKWAWLVVNTRCLYYPIQDVEKDSQLSLCPYLDLLNHSSPSPNTTNLFNALPKPEIPLREGGYELVNNSTHTIPPDTEICFMYGPHSDDFLLAEYGFVLGWEKNAFTEVNISDLVKQLIKEDWKRDQLQENDLWDDYTLHLYPAPAWPSQRTLMALRMACLSREEEGEWCKVAGYQKESVSDSNENQMRSSLADLCCHLNKVSDEKIQENKPDYAVRVIWENVHSTTSAIQQSVKDNISF</sequence>
<dbReference type="EMBL" id="SPOF01000004">
    <property type="protein sequence ID" value="TIB16390.1"/>
    <property type="molecule type" value="Genomic_DNA"/>
</dbReference>
<evidence type="ECO:0000256" key="2">
    <source>
        <dbReference type="ARBA" id="ARBA00022679"/>
    </source>
</evidence>
<reference evidence="5 6" key="1">
    <citation type="submission" date="2019-03" db="EMBL/GenBank/DDBJ databases">
        <title>Sequencing 23 genomes of Wallemia ichthyophaga.</title>
        <authorList>
            <person name="Gostincar C."/>
        </authorList>
    </citation>
    <scope>NUCLEOTIDE SEQUENCE [LARGE SCALE GENOMIC DNA]</scope>
    <source>
        <strain evidence="5 6">EXF-8621</strain>
    </source>
</reference>
<dbReference type="Gene3D" id="3.90.1410.10">
    <property type="entry name" value="set domain protein methyltransferase, domain 1"/>
    <property type="match status" value="1"/>
</dbReference>
<dbReference type="PANTHER" id="PTHR13271:SF47">
    <property type="entry name" value="ACTIN-HISTIDINE N-METHYLTRANSFERASE"/>
    <property type="match status" value="1"/>
</dbReference>